<evidence type="ECO:0000256" key="1">
    <source>
        <dbReference type="ARBA" id="ARBA00004141"/>
    </source>
</evidence>
<dbReference type="EMBL" id="OC857792">
    <property type="protein sequence ID" value="CAD7625650.1"/>
    <property type="molecule type" value="Genomic_DNA"/>
</dbReference>
<dbReference type="Proteomes" id="UP000759131">
    <property type="component" value="Unassembled WGS sequence"/>
</dbReference>
<dbReference type="EMBL" id="CAJPIZ010003217">
    <property type="protein sequence ID" value="CAG2106080.1"/>
    <property type="molecule type" value="Genomic_DNA"/>
</dbReference>
<dbReference type="AlphaFoldDB" id="A0A7R9KM05"/>
<keyword evidence="5" id="KW-1185">Reference proteome</keyword>
<sequence>MKSEHVLKAIQRNGKRGRERKGGIDTGQSIHPIKLLEVQVPQHRSLQRPVVKHDWDLSWNSNEFPEFTLCFEETLLVWIPCLLLWLLSLYELFNIFYKNNAKPIRYTILFIAKMVYIIAHFTGLVDNNESGRDGILLVSGDLLVVQFNDI</sequence>
<organism evidence="4">
    <name type="scientific">Medioppia subpectinata</name>
    <dbReference type="NCBI Taxonomy" id="1979941"/>
    <lineage>
        <taxon>Eukaryota</taxon>
        <taxon>Metazoa</taxon>
        <taxon>Ecdysozoa</taxon>
        <taxon>Arthropoda</taxon>
        <taxon>Chelicerata</taxon>
        <taxon>Arachnida</taxon>
        <taxon>Acari</taxon>
        <taxon>Acariformes</taxon>
        <taxon>Sarcoptiformes</taxon>
        <taxon>Oribatida</taxon>
        <taxon>Brachypylina</taxon>
        <taxon>Oppioidea</taxon>
        <taxon>Oppiidae</taxon>
        <taxon>Medioppia</taxon>
    </lineage>
</organism>
<protein>
    <recommendedName>
        <fullName evidence="3">ABC transporter TMD0 domain-containing protein</fullName>
    </recommendedName>
</protein>
<keyword evidence="2" id="KW-1133">Transmembrane helix</keyword>
<proteinExistence type="predicted"/>
<dbReference type="InterPro" id="IPR056227">
    <property type="entry name" value="TMD0_ABC"/>
</dbReference>
<evidence type="ECO:0000313" key="4">
    <source>
        <dbReference type="EMBL" id="CAD7625650.1"/>
    </source>
</evidence>
<keyword evidence="2" id="KW-0472">Membrane</keyword>
<accession>A0A7R9KM05</accession>
<feature type="domain" description="ABC transporter TMD0" evidence="3">
    <location>
        <begin position="61"/>
        <end position="119"/>
    </location>
</feature>
<feature type="transmembrane region" description="Helical" evidence="2">
    <location>
        <begin position="104"/>
        <end position="125"/>
    </location>
</feature>
<dbReference type="Pfam" id="PF24357">
    <property type="entry name" value="TMD0_ABC"/>
    <property type="match status" value="1"/>
</dbReference>
<keyword evidence="2" id="KW-0812">Transmembrane</keyword>
<reference evidence="4" key="1">
    <citation type="submission" date="2020-11" db="EMBL/GenBank/DDBJ databases">
        <authorList>
            <person name="Tran Van P."/>
        </authorList>
    </citation>
    <scope>NUCLEOTIDE SEQUENCE</scope>
</reference>
<gene>
    <name evidence="4" type="ORF">OSB1V03_LOCUS6083</name>
</gene>
<comment type="subcellular location">
    <subcellularLocation>
        <location evidence="1">Membrane</location>
        <topology evidence="1">Multi-pass membrane protein</topology>
    </subcellularLocation>
</comment>
<dbReference type="GO" id="GO:0016020">
    <property type="term" value="C:membrane"/>
    <property type="evidence" value="ECO:0007669"/>
    <property type="project" value="UniProtKB-SubCell"/>
</dbReference>
<evidence type="ECO:0000313" key="5">
    <source>
        <dbReference type="Proteomes" id="UP000759131"/>
    </source>
</evidence>
<feature type="transmembrane region" description="Helical" evidence="2">
    <location>
        <begin position="75"/>
        <end position="97"/>
    </location>
</feature>
<name>A0A7R9KM05_9ACAR</name>
<evidence type="ECO:0000259" key="3">
    <source>
        <dbReference type="Pfam" id="PF24357"/>
    </source>
</evidence>
<evidence type="ECO:0000256" key="2">
    <source>
        <dbReference type="SAM" id="Phobius"/>
    </source>
</evidence>